<keyword evidence="2" id="KW-1185">Reference proteome</keyword>
<evidence type="ECO:0000313" key="2">
    <source>
        <dbReference type="Proteomes" id="UP000290975"/>
    </source>
</evidence>
<comment type="caution">
    <text evidence="1">The sequence shown here is derived from an EMBL/GenBank/DDBJ whole genome shotgun (WGS) entry which is preliminary data.</text>
</comment>
<evidence type="ECO:0000313" key="1">
    <source>
        <dbReference type="EMBL" id="GBH30724.1"/>
    </source>
</evidence>
<dbReference type="RefSeq" id="WP_226952285.1">
    <property type="nucleotide sequence ID" value="NZ_BBQY01000005.1"/>
</dbReference>
<reference evidence="1 2" key="1">
    <citation type="submission" date="2014-12" db="EMBL/GenBank/DDBJ databases">
        <title>Whole genome sequencing of Sphingobium xenophagum OW59.</title>
        <authorList>
            <person name="Ohta Y."/>
            <person name="Nishi S."/>
            <person name="Hatada Y."/>
        </authorList>
    </citation>
    <scope>NUCLEOTIDE SEQUENCE [LARGE SCALE GENOMIC DNA]</scope>
    <source>
        <strain evidence="1 2">OW59</strain>
    </source>
</reference>
<proteinExistence type="predicted"/>
<gene>
    <name evidence="1" type="ORF">MBESOW_P1979</name>
</gene>
<sequence length="92" mass="10596">MVYNRKRHGRFKLDGRMYDFRMRPSVPRRLSKEVLLVDLLHNIDRLPEDKVAILPRALAKAGEMNSAQLARAVKEYGSARAERLLAPVLRPS</sequence>
<protein>
    <submittedName>
        <fullName evidence="1">Uncharacterized protein</fullName>
    </submittedName>
</protein>
<dbReference type="Proteomes" id="UP000290975">
    <property type="component" value="Unassembled WGS sequence"/>
</dbReference>
<dbReference type="AlphaFoldDB" id="A0A401J283"/>
<dbReference type="EMBL" id="BBQY01000005">
    <property type="protein sequence ID" value="GBH30724.1"/>
    <property type="molecule type" value="Genomic_DNA"/>
</dbReference>
<organism evidence="1 2">
    <name type="scientific">Sphingobium xenophagum</name>
    <dbReference type="NCBI Taxonomy" id="121428"/>
    <lineage>
        <taxon>Bacteria</taxon>
        <taxon>Pseudomonadati</taxon>
        <taxon>Pseudomonadota</taxon>
        <taxon>Alphaproteobacteria</taxon>
        <taxon>Sphingomonadales</taxon>
        <taxon>Sphingomonadaceae</taxon>
        <taxon>Sphingobium</taxon>
    </lineage>
</organism>
<accession>A0A401J283</accession>
<name>A0A401J283_SPHXE</name>